<dbReference type="EMBL" id="JAINUG010000003">
    <property type="protein sequence ID" value="KAJ8417951.1"/>
    <property type="molecule type" value="Genomic_DNA"/>
</dbReference>
<evidence type="ECO:0000256" key="2">
    <source>
        <dbReference type="SAM" id="SignalP"/>
    </source>
</evidence>
<organism evidence="3 4">
    <name type="scientific">Aldrovandia affinis</name>
    <dbReference type="NCBI Taxonomy" id="143900"/>
    <lineage>
        <taxon>Eukaryota</taxon>
        <taxon>Metazoa</taxon>
        <taxon>Chordata</taxon>
        <taxon>Craniata</taxon>
        <taxon>Vertebrata</taxon>
        <taxon>Euteleostomi</taxon>
        <taxon>Actinopterygii</taxon>
        <taxon>Neopterygii</taxon>
        <taxon>Teleostei</taxon>
        <taxon>Notacanthiformes</taxon>
        <taxon>Halosauridae</taxon>
        <taxon>Aldrovandia</taxon>
    </lineage>
</organism>
<proteinExistence type="predicted"/>
<gene>
    <name evidence="3" type="ORF">AAFF_G00227940</name>
</gene>
<evidence type="ECO:0000256" key="1">
    <source>
        <dbReference type="SAM" id="MobiDB-lite"/>
    </source>
</evidence>
<feature type="signal peptide" evidence="2">
    <location>
        <begin position="1"/>
        <end position="15"/>
    </location>
</feature>
<keyword evidence="2" id="KW-0732">Signal</keyword>
<reference evidence="3" key="1">
    <citation type="journal article" date="2023" name="Science">
        <title>Genome structures resolve the early diversification of teleost fishes.</title>
        <authorList>
            <person name="Parey E."/>
            <person name="Louis A."/>
            <person name="Montfort J."/>
            <person name="Bouchez O."/>
            <person name="Roques C."/>
            <person name="Iampietro C."/>
            <person name="Lluch J."/>
            <person name="Castinel A."/>
            <person name="Donnadieu C."/>
            <person name="Desvignes T."/>
            <person name="Floi Bucao C."/>
            <person name="Jouanno E."/>
            <person name="Wen M."/>
            <person name="Mejri S."/>
            <person name="Dirks R."/>
            <person name="Jansen H."/>
            <person name="Henkel C."/>
            <person name="Chen W.J."/>
            <person name="Zahm M."/>
            <person name="Cabau C."/>
            <person name="Klopp C."/>
            <person name="Thompson A.W."/>
            <person name="Robinson-Rechavi M."/>
            <person name="Braasch I."/>
            <person name="Lecointre G."/>
            <person name="Bobe J."/>
            <person name="Postlethwait J.H."/>
            <person name="Berthelot C."/>
            <person name="Roest Crollius H."/>
            <person name="Guiguen Y."/>
        </authorList>
    </citation>
    <scope>NUCLEOTIDE SEQUENCE</scope>
    <source>
        <strain evidence="3">NC1722</strain>
    </source>
</reference>
<feature type="region of interest" description="Disordered" evidence="1">
    <location>
        <begin position="160"/>
        <end position="191"/>
    </location>
</feature>
<feature type="compositionally biased region" description="Polar residues" evidence="1">
    <location>
        <begin position="168"/>
        <end position="179"/>
    </location>
</feature>
<dbReference type="AlphaFoldDB" id="A0AAD7TD27"/>
<protein>
    <submittedName>
        <fullName evidence="3">Uncharacterized protein</fullName>
    </submittedName>
</protein>
<feature type="chain" id="PRO_5042262601" evidence="2">
    <location>
        <begin position="16"/>
        <end position="191"/>
    </location>
</feature>
<keyword evidence="4" id="KW-1185">Reference proteome</keyword>
<evidence type="ECO:0000313" key="3">
    <source>
        <dbReference type="EMBL" id="KAJ8417951.1"/>
    </source>
</evidence>
<dbReference type="Proteomes" id="UP001221898">
    <property type="component" value="Unassembled WGS sequence"/>
</dbReference>
<comment type="caution">
    <text evidence="3">The sequence shown here is derived from an EMBL/GenBank/DDBJ whole genome shotgun (WGS) entry which is preliminary data.</text>
</comment>
<name>A0AAD7TD27_9TELE</name>
<sequence>MVITLPLCLLASGLPVQLLTTLRGSLLLLEEEKEPRKQIDGVADDQANLRSCAAERANLHREGVHECLHLQQVTPRGMACSVTPPKLLNPAPSPPLRPLHGITIRHNHGNQTDDLCSTTLRTASSLHKRPGRFSWWSDIILQPLKYTLTLTIWTGGREPTRLRKKSQQRVVSTPPSSFSGGDDVTAMLGPA</sequence>
<evidence type="ECO:0000313" key="4">
    <source>
        <dbReference type="Proteomes" id="UP001221898"/>
    </source>
</evidence>
<accession>A0AAD7TD27</accession>